<evidence type="ECO:0000313" key="2">
    <source>
        <dbReference type="EMBL" id="NWE09796.1"/>
    </source>
</evidence>
<gene>
    <name evidence="2" type="ORF">HX788_22080</name>
    <name evidence="3" type="ORF">HX795_20895</name>
</gene>
<dbReference type="Pfam" id="PF20247">
    <property type="entry name" value="DUF6602"/>
    <property type="match status" value="1"/>
</dbReference>
<dbReference type="RefSeq" id="WP_176991667.1">
    <property type="nucleotide sequence ID" value="NZ_JACARL010000125.1"/>
</dbReference>
<organism evidence="3 5">
    <name type="scientific">Pseudomonas edaphica</name>
    <dbReference type="NCBI Taxonomy" id="2006980"/>
    <lineage>
        <taxon>Bacteria</taxon>
        <taxon>Pseudomonadati</taxon>
        <taxon>Pseudomonadota</taxon>
        <taxon>Gammaproteobacteria</taxon>
        <taxon>Pseudomonadales</taxon>
        <taxon>Pseudomonadaceae</taxon>
        <taxon>Pseudomonas</taxon>
    </lineage>
</organism>
<evidence type="ECO:0000313" key="5">
    <source>
        <dbReference type="Proteomes" id="UP000590218"/>
    </source>
</evidence>
<reference evidence="4 5" key="1">
    <citation type="submission" date="2020-04" db="EMBL/GenBank/DDBJ databases">
        <title>Molecular characterization of pseudomonads from Agaricus bisporus reveal novel blotch 2 pathogens in Western Europe.</title>
        <authorList>
            <person name="Taparia T."/>
            <person name="Krijger M."/>
            <person name="Haynes E."/>
            <person name="Elpinstone J.G."/>
            <person name="Noble R."/>
            <person name="Van Der Wolf J."/>
        </authorList>
    </citation>
    <scope>NUCLEOTIDE SEQUENCE [LARGE SCALE GENOMIC DNA]</scope>
    <source>
        <strain evidence="3 5">K6002</strain>
        <strain evidence="2 4">K7002</strain>
    </source>
</reference>
<feature type="domain" description="DUF6602" evidence="1">
    <location>
        <begin position="36"/>
        <end position="142"/>
    </location>
</feature>
<comment type="caution">
    <text evidence="3">The sequence shown here is derived from an EMBL/GenBank/DDBJ whole genome shotgun (WGS) entry which is preliminary data.</text>
</comment>
<dbReference type="Proteomes" id="UP000590218">
    <property type="component" value="Unassembled WGS sequence"/>
</dbReference>
<name>A0A7Y8FT03_9PSED</name>
<dbReference type="CDD" id="cd21173">
    <property type="entry name" value="NucC-like"/>
    <property type="match status" value="1"/>
</dbReference>
<proteinExistence type="predicted"/>
<dbReference type="EMBL" id="JACARL010000125">
    <property type="protein sequence ID" value="NWE84569.1"/>
    <property type="molecule type" value="Genomic_DNA"/>
</dbReference>
<dbReference type="AlphaFoldDB" id="A0A7Y8FT03"/>
<accession>A0A7Y8FT03</accession>
<evidence type="ECO:0000313" key="4">
    <source>
        <dbReference type="Proteomes" id="UP000563268"/>
    </source>
</evidence>
<protein>
    <recommendedName>
        <fullName evidence="1">DUF6602 domain-containing protein</fullName>
    </recommendedName>
</protein>
<dbReference type="EMBL" id="JACARM010000041">
    <property type="protein sequence ID" value="NWE09796.1"/>
    <property type="molecule type" value="Genomic_DNA"/>
</dbReference>
<dbReference type="Proteomes" id="UP000563268">
    <property type="component" value="Unassembled WGS sequence"/>
</dbReference>
<dbReference type="InterPro" id="IPR046537">
    <property type="entry name" value="DUF6602"/>
</dbReference>
<evidence type="ECO:0000313" key="3">
    <source>
        <dbReference type="EMBL" id="NWE84569.1"/>
    </source>
</evidence>
<sequence length="292" mass="32689">MDGKRIQDYWSSEVDALVRTYQQFETLIPAPQGAGAAHRGEDGRFVEDLLREYLTRHLPNGLEVLTGFILRPAVKTGESGKERKAEMDSHSKQLDIIIFDSGNYPVFQRFGNSVIVPPEGVVGVISVKKHLNDGDVKKECAALFEAATLCETLASNDRNDKVRGPYLAIVSVRSNIEKIKTDVLDWVFTSTQEAYAGQSDVTFDKLVGFIGALDEWSIFKRRPAKTLIEAEYVGFKHQHGESHLGLQFLLTGILSVFYDETRRNMRRPGYTAFPSGRAHDKKLGAVPCKLLR</sequence>
<evidence type="ECO:0000259" key="1">
    <source>
        <dbReference type="Pfam" id="PF20247"/>
    </source>
</evidence>